<dbReference type="EMBL" id="LODU01000001">
    <property type="protein sequence ID" value="POH35712.1"/>
    <property type="molecule type" value="Genomic_DNA"/>
</dbReference>
<dbReference type="Proteomes" id="UP000237511">
    <property type="component" value="Unassembled WGS sequence"/>
</dbReference>
<keyword evidence="1" id="KW-0812">Transmembrane</keyword>
<gene>
    <name evidence="2" type="ORF">ATY31_00295</name>
</gene>
<organism evidence="2 3">
    <name type="scientific">Sinorhizobium americanum</name>
    <dbReference type="NCBI Taxonomy" id="194963"/>
    <lineage>
        <taxon>Bacteria</taxon>
        <taxon>Pseudomonadati</taxon>
        <taxon>Pseudomonadota</taxon>
        <taxon>Alphaproteobacteria</taxon>
        <taxon>Hyphomicrobiales</taxon>
        <taxon>Rhizobiaceae</taxon>
        <taxon>Sinorhizobium/Ensifer group</taxon>
        <taxon>Sinorhizobium</taxon>
    </lineage>
</organism>
<protein>
    <submittedName>
        <fullName evidence="2">Uncharacterized protein</fullName>
    </submittedName>
</protein>
<evidence type="ECO:0000313" key="2">
    <source>
        <dbReference type="EMBL" id="POH35712.1"/>
    </source>
</evidence>
<keyword evidence="1" id="KW-0472">Membrane</keyword>
<feature type="transmembrane region" description="Helical" evidence="1">
    <location>
        <begin position="20"/>
        <end position="40"/>
    </location>
</feature>
<dbReference type="AlphaFoldDB" id="A0A2S3YVN1"/>
<keyword evidence="1" id="KW-1133">Transmembrane helix</keyword>
<name>A0A2S3YVN1_9HYPH</name>
<proteinExistence type="predicted"/>
<accession>A0A2S3YVN1</accession>
<sequence>MYRLHRQDMPEKKASTAFPISLLLLSVGVILAYLAIGGAWSENRTEMVVYTPQTADVPNPR</sequence>
<dbReference type="RefSeq" id="WP_103452570.1">
    <property type="nucleotide sequence ID" value="NZ_LODU01000001.1"/>
</dbReference>
<evidence type="ECO:0000256" key="1">
    <source>
        <dbReference type="SAM" id="Phobius"/>
    </source>
</evidence>
<reference evidence="2 3" key="1">
    <citation type="journal article" date="2014" name="Syst. Appl. Microbiol.">
        <title>Microsymbionts of Phaseolus vulgaris in acid and alkaline soils of Mexico.</title>
        <authorList>
            <person name="Verastegui-Valdes M.M."/>
            <person name="Zhang Y.J."/>
            <person name="Rivera-Orduna F.N."/>
            <person name="Cheng H.P."/>
            <person name="Sui X.H."/>
            <person name="Wang E.T."/>
        </authorList>
    </citation>
    <scope>NUCLEOTIDE SEQUENCE [LARGE SCALE GENOMIC DNA]</scope>
    <source>
        <strain evidence="2 3">FG01</strain>
    </source>
</reference>
<evidence type="ECO:0000313" key="3">
    <source>
        <dbReference type="Proteomes" id="UP000237511"/>
    </source>
</evidence>
<comment type="caution">
    <text evidence="2">The sequence shown here is derived from an EMBL/GenBank/DDBJ whole genome shotgun (WGS) entry which is preliminary data.</text>
</comment>